<sequence length="69" mass="7191">TVTISVTSFLVPFPFLITRLVVLIFFVSPVSVLISVTLTSSGSSSTTFAFSAIIECSKGVGVSSVRSCV</sequence>
<protein>
    <submittedName>
        <fullName evidence="2">Uncharacterized protein</fullName>
    </submittedName>
</protein>
<reference evidence="2" key="2">
    <citation type="submission" date="2013-05" db="EMBL/GenBank/DDBJ databases">
        <authorList>
            <person name="Carter J.-M."/>
            <person name="Baker S.C."/>
            <person name="Pink R."/>
            <person name="Carter D.R.F."/>
            <person name="Collins A."/>
            <person name="Tomlin J."/>
            <person name="Gibbs M."/>
            <person name="Breuker C.J."/>
        </authorList>
    </citation>
    <scope>NUCLEOTIDE SEQUENCE</scope>
    <source>
        <tissue evidence="2">Ovary</tissue>
    </source>
</reference>
<dbReference type="AlphaFoldDB" id="S4NFS6"/>
<keyword evidence="1" id="KW-0472">Membrane</keyword>
<name>S4NFS6_9NEOP</name>
<feature type="transmembrane region" description="Helical" evidence="1">
    <location>
        <begin position="16"/>
        <end position="38"/>
    </location>
</feature>
<accession>S4NFS6</accession>
<organism evidence="2">
    <name type="scientific">Pararge aegeria</name>
    <name type="common">speckled wood butterfly</name>
    <dbReference type="NCBI Taxonomy" id="116150"/>
    <lineage>
        <taxon>Eukaryota</taxon>
        <taxon>Metazoa</taxon>
        <taxon>Ecdysozoa</taxon>
        <taxon>Arthropoda</taxon>
        <taxon>Hexapoda</taxon>
        <taxon>Insecta</taxon>
        <taxon>Pterygota</taxon>
        <taxon>Neoptera</taxon>
        <taxon>Endopterygota</taxon>
        <taxon>Lepidoptera</taxon>
        <taxon>Glossata</taxon>
        <taxon>Ditrysia</taxon>
        <taxon>Papilionoidea</taxon>
        <taxon>Nymphalidae</taxon>
        <taxon>Satyrinae</taxon>
        <taxon>Satyrini</taxon>
        <taxon>Parargina</taxon>
        <taxon>Pararge</taxon>
    </lineage>
</organism>
<reference evidence="2" key="1">
    <citation type="journal article" date="2013" name="BMC Genomics">
        <title>Unscrambling butterfly oogenesis.</title>
        <authorList>
            <person name="Carter J.M."/>
            <person name="Baker S.C."/>
            <person name="Pink R."/>
            <person name="Carter D.R."/>
            <person name="Collins A."/>
            <person name="Tomlin J."/>
            <person name="Gibbs M."/>
            <person name="Breuker C.J."/>
        </authorList>
    </citation>
    <scope>NUCLEOTIDE SEQUENCE</scope>
    <source>
        <tissue evidence="2">Ovary</tissue>
    </source>
</reference>
<evidence type="ECO:0000256" key="1">
    <source>
        <dbReference type="SAM" id="Phobius"/>
    </source>
</evidence>
<feature type="non-terminal residue" evidence="2">
    <location>
        <position position="69"/>
    </location>
</feature>
<proteinExistence type="predicted"/>
<keyword evidence="1" id="KW-1133">Transmembrane helix</keyword>
<feature type="non-terminal residue" evidence="2">
    <location>
        <position position="1"/>
    </location>
</feature>
<evidence type="ECO:0000313" key="2">
    <source>
        <dbReference type="EMBL" id="JAA77631.1"/>
    </source>
</evidence>
<dbReference type="EMBL" id="GAIX01014929">
    <property type="protein sequence ID" value="JAA77631.1"/>
    <property type="molecule type" value="Transcribed_RNA"/>
</dbReference>
<keyword evidence="1" id="KW-0812">Transmembrane</keyword>